<gene>
    <name evidence="2" type="ORF">S06H3_06189</name>
</gene>
<evidence type="ECO:0000259" key="1">
    <source>
        <dbReference type="PROSITE" id="PS51742"/>
    </source>
</evidence>
<name>X1JBJ5_9ZZZZ</name>
<reference evidence="2" key="1">
    <citation type="journal article" date="2014" name="Front. Microbiol.">
        <title>High frequency of phylogenetically diverse reductive dehalogenase-homologous genes in deep subseafloor sedimentary metagenomes.</title>
        <authorList>
            <person name="Kawai M."/>
            <person name="Futagami T."/>
            <person name="Toyoda A."/>
            <person name="Takaki Y."/>
            <person name="Nishi S."/>
            <person name="Hori S."/>
            <person name="Arai W."/>
            <person name="Tsubouchi T."/>
            <person name="Morono Y."/>
            <person name="Uchiyama I."/>
            <person name="Ito T."/>
            <person name="Fujiyama A."/>
            <person name="Inagaki F."/>
            <person name="Takami H."/>
        </authorList>
    </citation>
    <scope>NUCLEOTIDE SEQUENCE</scope>
    <source>
        <strain evidence="2">Expedition CK06-06</strain>
    </source>
</reference>
<dbReference type="SUPFAM" id="SSF117856">
    <property type="entry name" value="AF0104/ALDC/Ptd012-like"/>
    <property type="match status" value="1"/>
</dbReference>
<dbReference type="EMBL" id="BARV01002379">
    <property type="protein sequence ID" value="GAH91352.1"/>
    <property type="molecule type" value="Genomic_DNA"/>
</dbReference>
<evidence type="ECO:0000313" key="2">
    <source>
        <dbReference type="EMBL" id="GAH91352.1"/>
    </source>
</evidence>
<sequence>MLLPIDGAHEVVGVGVLAPGEDGKPTLHIHAALGRAGQTMTGCLRQGVTTWLVGEVILYEILGADMVRIQDKQSGFEFLEPGDN</sequence>
<comment type="caution">
    <text evidence="2">The sequence shown here is derived from an EMBL/GenBank/DDBJ whole genome shotgun (WGS) entry which is preliminary data.</text>
</comment>
<feature type="domain" description="PPC" evidence="1">
    <location>
        <begin position="1"/>
        <end position="82"/>
    </location>
</feature>
<dbReference type="AlphaFoldDB" id="X1JBJ5"/>
<dbReference type="InterPro" id="IPR005175">
    <property type="entry name" value="PPC_dom"/>
</dbReference>
<accession>X1JBJ5</accession>
<proteinExistence type="predicted"/>
<dbReference type="PROSITE" id="PS51742">
    <property type="entry name" value="PPC"/>
    <property type="match status" value="1"/>
</dbReference>
<dbReference type="Pfam" id="PF03479">
    <property type="entry name" value="PCC"/>
    <property type="match status" value="1"/>
</dbReference>
<dbReference type="Gene3D" id="3.30.1330.80">
    <property type="entry name" value="Hypothetical protein, similar to alpha- acetolactate decarboxylase, domain 2"/>
    <property type="match status" value="1"/>
</dbReference>
<protein>
    <recommendedName>
        <fullName evidence="1">PPC domain-containing protein</fullName>
    </recommendedName>
</protein>
<organism evidence="2">
    <name type="scientific">marine sediment metagenome</name>
    <dbReference type="NCBI Taxonomy" id="412755"/>
    <lineage>
        <taxon>unclassified sequences</taxon>
        <taxon>metagenomes</taxon>
        <taxon>ecological metagenomes</taxon>
    </lineage>
</organism>